<dbReference type="AlphaFoldDB" id="A0A9K3CMW7"/>
<comment type="caution">
    <text evidence="1">The sequence shown here is derived from an EMBL/GenBank/DDBJ whole genome shotgun (WGS) entry which is preliminary data.</text>
</comment>
<sequence length="393" mass="42764">MFSYHSLPCSSPIRFPNGVPQPPKRAPPMPYLSGASSFCSAGVTDCRLCDSWPQYVREASKVVATEIKCLLAKHPNGRVYVGVDCDILSAIGDLFRSKGQFISWDRVSLFWACAPVSGNAQLLSLSMHTSSDTRDTNRHGGTRHGIRGGGVPVTPYKGYTRIELPPGCEFLDIDNSLIQSPKLCVRDYNQRLIDYLMPGRPLVLLLGMRLGGGVAGWGRRVTEADTDGSRLVYMAQGEGEGEGGDTMAYRHGGDRVGDGDGDCDRGDTLGDRLGRGYFDPDPDPHPPSLSAIESIHSLSEWRHRQSISISMGLIDQASSVCMLVPGESMVRDWNTAIGSPLDVEHLTLHAVLNRANCIIRVIMSRSTAPPILLDNPDLAMSGLLSQETLRLLE</sequence>
<evidence type="ECO:0000313" key="1">
    <source>
        <dbReference type="EMBL" id="GIQ80088.1"/>
    </source>
</evidence>
<reference evidence="1 2" key="1">
    <citation type="journal article" date="2018" name="PLoS ONE">
        <title>The draft genome of Kipferlia bialata reveals reductive genome evolution in fornicate parasites.</title>
        <authorList>
            <person name="Tanifuji G."/>
            <person name="Takabayashi S."/>
            <person name="Kume K."/>
            <person name="Takagi M."/>
            <person name="Nakayama T."/>
            <person name="Kamikawa R."/>
            <person name="Inagaki Y."/>
            <person name="Hashimoto T."/>
        </authorList>
    </citation>
    <scope>NUCLEOTIDE SEQUENCE [LARGE SCALE GENOMIC DNA]</scope>
    <source>
        <strain evidence="1">NY0173</strain>
    </source>
</reference>
<protein>
    <submittedName>
        <fullName evidence="1">Uncharacterized protein</fullName>
    </submittedName>
</protein>
<dbReference type="Proteomes" id="UP000265618">
    <property type="component" value="Unassembled WGS sequence"/>
</dbReference>
<organism evidence="1 2">
    <name type="scientific">Kipferlia bialata</name>
    <dbReference type="NCBI Taxonomy" id="797122"/>
    <lineage>
        <taxon>Eukaryota</taxon>
        <taxon>Metamonada</taxon>
        <taxon>Carpediemonas-like organisms</taxon>
        <taxon>Kipferlia</taxon>
    </lineage>
</organism>
<keyword evidence="2" id="KW-1185">Reference proteome</keyword>
<evidence type="ECO:0000313" key="2">
    <source>
        <dbReference type="Proteomes" id="UP000265618"/>
    </source>
</evidence>
<name>A0A9K3CMW7_9EUKA</name>
<proteinExistence type="predicted"/>
<dbReference type="EMBL" id="BDIP01000102">
    <property type="protein sequence ID" value="GIQ80088.1"/>
    <property type="molecule type" value="Genomic_DNA"/>
</dbReference>
<accession>A0A9K3CMW7</accession>
<gene>
    <name evidence="1" type="ORF">KIPB_000830</name>
</gene>